<evidence type="ECO:0000313" key="4">
    <source>
        <dbReference type="Proteomes" id="UP001589774"/>
    </source>
</evidence>
<feature type="region of interest" description="Disordered" evidence="1">
    <location>
        <begin position="24"/>
        <end position="43"/>
    </location>
</feature>
<comment type="caution">
    <text evidence="3">The sequence shown here is derived from an EMBL/GenBank/DDBJ whole genome shotgun (WGS) entry which is preliminary data.</text>
</comment>
<protein>
    <submittedName>
        <fullName evidence="3">Uncharacterized protein</fullName>
    </submittedName>
</protein>
<evidence type="ECO:0000256" key="2">
    <source>
        <dbReference type="SAM" id="SignalP"/>
    </source>
</evidence>
<dbReference type="Proteomes" id="UP001589774">
    <property type="component" value="Unassembled WGS sequence"/>
</dbReference>
<accession>A0ABV6HEI8</accession>
<evidence type="ECO:0000313" key="3">
    <source>
        <dbReference type="EMBL" id="MFC0317298.1"/>
    </source>
</evidence>
<gene>
    <name evidence="3" type="ORF">ACFFI0_03210</name>
</gene>
<name>A0ABV6HEI8_9SPHI</name>
<dbReference type="RefSeq" id="WP_256377652.1">
    <property type="nucleotide sequence ID" value="NZ_JBHLWO010000001.1"/>
</dbReference>
<organism evidence="3 4">
    <name type="scientific">Olivibacter oleidegradans</name>
    <dbReference type="NCBI Taxonomy" id="760123"/>
    <lineage>
        <taxon>Bacteria</taxon>
        <taxon>Pseudomonadati</taxon>
        <taxon>Bacteroidota</taxon>
        <taxon>Sphingobacteriia</taxon>
        <taxon>Sphingobacteriales</taxon>
        <taxon>Sphingobacteriaceae</taxon>
        <taxon>Olivibacter</taxon>
    </lineage>
</organism>
<feature type="signal peptide" evidence="2">
    <location>
        <begin position="1"/>
        <end position="19"/>
    </location>
</feature>
<sequence length="43" mass="4876">MKRNILLLALALGVNTVYAQQKLFSKPEQQQNGNEETDSRLSQ</sequence>
<keyword evidence="2" id="KW-0732">Signal</keyword>
<dbReference type="EMBL" id="JBHLWO010000001">
    <property type="protein sequence ID" value="MFC0317298.1"/>
    <property type="molecule type" value="Genomic_DNA"/>
</dbReference>
<proteinExistence type="predicted"/>
<feature type="chain" id="PRO_5045218921" evidence="2">
    <location>
        <begin position="20"/>
        <end position="43"/>
    </location>
</feature>
<reference evidence="3 4" key="1">
    <citation type="submission" date="2024-09" db="EMBL/GenBank/DDBJ databases">
        <authorList>
            <person name="Sun Q."/>
            <person name="Mori K."/>
        </authorList>
    </citation>
    <scope>NUCLEOTIDE SEQUENCE [LARGE SCALE GENOMIC DNA]</scope>
    <source>
        <strain evidence="3 4">CCM 7765</strain>
    </source>
</reference>
<evidence type="ECO:0000256" key="1">
    <source>
        <dbReference type="SAM" id="MobiDB-lite"/>
    </source>
</evidence>
<keyword evidence="4" id="KW-1185">Reference proteome</keyword>